<name>A0AAV5ES14_ELECO</name>
<dbReference type="EMBL" id="BQKI01000077">
    <property type="protein sequence ID" value="GJN25005.1"/>
    <property type="molecule type" value="Genomic_DNA"/>
</dbReference>
<dbReference type="Proteomes" id="UP001054889">
    <property type="component" value="Unassembled WGS sequence"/>
</dbReference>
<gene>
    <name evidence="1" type="primary">gb12787</name>
    <name evidence="1" type="ORF">PR202_gb12787</name>
</gene>
<accession>A0AAV5ES14</accession>
<comment type="caution">
    <text evidence="1">The sequence shown here is derived from an EMBL/GenBank/DDBJ whole genome shotgun (WGS) entry which is preliminary data.</text>
</comment>
<keyword evidence="2" id="KW-1185">Reference proteome</keyword>
<sequence length="59" mass="6908">MSHCLWNNSGQDNNWHLVNWESVCMQKEFGGLGIPDLRLLNMCLLNSWVKRYNLDDGKL</sequence>
<evidence type="ECO:0000313" key="2">
    <source>
        <dbReference type="Proteomes" id="UP001054889"/>
    </source>
</evidence>
<protein>
    <submittedName>
        <fullName evidence="1">Uncharacterized protein</fullName>
    </submittedName>
</protein>
<organism evidence="1 2">
    <name type="scientific">Eleusine coracana subsp. coracana</name>
    <dbReference type="NCBI Taxonomy" id="191504"/>
    <lineage>
        <taxon>Eukaryota</taxon>
        <taxon>Viridiplantae</taxon>
        <taxon>Streptophyta</taxon>
        <taxon>Embryophyta</taxon>
        <taxon>Tracheophyta</taxon>
        <taxon>Spermatophyta</taxon>
        <taxon>Magnoliopsida</taxon>
        <taxon>Liliopsida</taxon>
        <taxon>Poales</taxon>
        <taxon>Poaceae</taxon>
        <taxon>PACMAD clade</taxon>
        <taxon>Chloridoideae</taxon>
        <taxon>Cynodonteae</taxon>
        <taxon>Eleusininae</taxon>
        <taxon>Eleusine</taxon>
    </lineage>
</organism>
<reference evidence="1" key="2">
    <citation type="submission" date="2021-12" db="EMBL/GenBank/DDBJ databases">
        <title>Resequencing data analysis of finger millet.</title>
        <authorList>
            <person name="Hatakeyama M."/>
            <person name="Aluri S."/>
            <person name="Balachadran M.T."/>
            <person name="Sivarajan S.R."/>
            <person name="Poveda L."/>
            <person name="Shimizu-Inatsugi R."/>
            <person name="Schlapbach R."/>
            <person name="Sreeman S.M."/>
            <person name="Shimizu K.K."/>
        </authorList>
    </citation>
    <scope>NUCLEOTIDE SEQUENCE</scope>
</reference>
<reference evidence="1" key="1">
    <citation type="journal article" date="2018" name="DNA Res.">
        <title>Multiple hybrid de novo genome assembly of finger millet, an orphan allotetraploid crop.</title>
        <authorList>
            <person name="Hatakeyama M."/>
            <person name="Aluri S."/>
            <person name="Balachadran M.T."/>
            <person name="Sivarajan S.R."/>
            <person name="Patrignani A."/>
            <person name="Gruter S."/>
            <person name="Poveda L."/>
            <person name="Shimizu-Inatsugi R."/>
            <person name="Baeten J."/>
            <person name="Francoijs K.J."/>
            <person name="Nataraja K.N."/>
            <person name="Reddy Y.A.N."/>
            <person name="Phadnis S."/>
            <person name="Ravikumar R.L."/>
            <person name="Schlapbach R."/>
            <person name="Sreeman S.M."/>
            <person name="Shimizu K.K."/>
        </authorList>
    </citation>
    <scope>NUCLEOTIDE SEQUENCE</scope>
</reference>
<dbReference type="AlphaFoldDB" id="A0AAV5ES14"/>
<evidence type="ECO:0000313" key="1">
    <source>
        <dbReference type="EMBL" id="GJN25005.1"/>
    </source>
</evidence>
<proteinExistence type="predicted"/>